<evidence type="ECO:0000256" key="1">
    <source>
        <dbReference type="ARBA" id="ARBA00022679"/>
    </source>
</evidence>
<dbReference type="RefSeq" id="WP_085885507.1">
    <property type="nucleotide sequence ID" value="NZ_FWFR01000005.1"/>
</dbReference>
<dbReference type="Pfam" id="PF02515">
    <property type="entry name" value="CoA_transf_3"/>
    <property type="match status" value="1"/>
</dbReference>
<gene>
    <name evidence="2" type="primary">frc_11</name>
    <name evidence="2" type="ORF">OCH7691_04163</name>
</gene>
<keyword evidence="3" id="KW-1185">Reference proteome</keyword>
<dbReference type="AlphaFoldDB" id="A0A1Y5U1Z2"/>
<dbReference type="GO" id="GO:0033608">
    <property type="term" value="F:formyl-CoA transferase activity"/>
    <property type="evidence" value="ECO:0007669"/>
    <property type="project" value="UniProtKB-EC"/>
</dbReference>
<dbReference type="Gene3D" id="3.30.1540.10">
    <property type="entry name" value="formyl-coa transferase, domain 3"/>
    <property type="match status" value="1"/>
</dbReference>
<reference evidence="2 3" key="1">
    <citation type="submission" date="2017-03" db="EMBL/GenBank/DDBJ databases">
        <authorList>
            <person name="Afonso C.L."/>
            <person name="Miller P.J."/>
            <person name="Scott M.A."/>
            <person name="Spackman E."/>
            <person name="Goraichik I."/>
            <person name="Dimitrov K.M."/>
            <person name="Suarez D.L."/>
            <person name="Swayne D.E."/>
        </authorList>
    </citation>
    <scope>NUCLEOTIDE SEQUENCE [LARGE SCALE GENOMIC DNA]</scope>
    <source>
        <strain evidence="2 3">CECT 7691</strain>
    </source>
</reference>
<keyword evidence="1 2" id="KW-0808">Transferase</keyword>
<accession>A0A1Y5U1Z2</accession>
<organism evidence="2 3">
    <name type="scientific">Oceanibacterium hippocampi</name>
    <dbReference type="NCBI Taxonomy" id="745714"/>
    <lineage>
        <taxon>Bacteria</taxon>
        <taxon>Pseudomonadati</taxon>
        <taxon>Pseudomonadota</taxon>
        <taxon>Alphaproteobacteria</taxon>
        <taxon>Sneathiellales</taxon>
        <taxon>Sneathiellaceae</taxon>
        <taxon>Oceanibacterium</taxon>
    </lineage>
</organism>
<protein>
    <submittedName>
        <fullName evidence="2">Formyl-coenzyme A transferase</fullName>
        <ecNumber evidence="2">2.8.3.16</ecNumber>
    </submittedName>
</protein>
<dbReference type="Proteomes" id="UP000193200">
    <property type="component" value="Unassembled WGS sequence"/>
</dbReference>
<dbReference type="InterPro" id="IPR050483">
    <property type="entry name" value="CoA-transferase_III_domain"/>
</dbReference>
<evidence type="ECO:0000313" key="2">
    <source>
        <dbReference type="EMBL" id="SLN76673.1"/>
    </source>
</evidence>
<dbReference type="Gene3D" id="3.40.50.10540">
    <property type="entry name" value="Crotonobetainyl-coa:carnitine coa-transferase, domain 1"/>
    <property type="match status" value="1"/>
</dbReference>
<dbReference type="PANTHER" id="PTHR48207:SF3">
    <property type="entry name" value="SUCCINATE--HYDROXYMETHYLGLUTARATE COA-TRANSFERASE"/>
    <property type="match status" value="1"/>
</dbReference>
<proteinExistence type="predicted"/>
<dbReference type="OrthoDB" id="7208981at2"/>
<dbReference type="InterPro" id="IPR044855">
    <property type="entry name" value="CoA-Trfase_III_dom3_sf"/>
</dbReference>
<dbReference type="InterPro" id="IPR023606">
    <property type="entry name" value="CoA-Trfase_III_dom_1_sf"/>
</dbReference>
<dbReference type="PANTHER" id="PTHR48207">
    <property type="entry name" value="SUCCINATE--HYDROXYMETHYLGLUTARATE COA-TRANSFERASE"/>
    <property type="match status" value="1"/>
</dbReference>
<dbReference type="SUPFAM" id="SSF89796">
    <property type="entry name" value="CoA-transferase family III (CaiB/BaiF)"/>
    <property type="match status" value="1"/>
</dbReference>
<dbReference type="InterPro" id="IPR003673">
    <property type="entry name" value="CoA-Trfase_fam_III"/>
</dbReference>
<name>A0A1Y5U1Z2_9PROT</name>
<evidence type="ECO:0000313" key="3">
    <source>
        <dbReference type="Proteomes" id="UP000193200"/>
    </source>
</evidence>
<dbReference type="EMBL" id="FWFR01000005">
    <property type="protein sequence ID" value="SLN76673.1"/>
    <property type="molecule type" value="Genomic_DNA"/>
</dbReference>
<sequence length="392" mass="42283">MSGALDHLRVLDLTRVRAGPTCCRVLADFGADVIKIDAPEGLDPNAGVIGHRHGYDMLNLHRNKRSLTLNLKAPEGRALFLEMARNADIVVENFRPDVKTRLGLDYEALSAVNPRIILASISGFGQDGPYSDRAGFDQIAQGMGGLMAVTGRPGEGPMRAGAAVADSSAGIYAATGILIALAEREKSGRGQWLHTSLLQAQIAMMDFQAARYLVDGEVPGQAGNDHPFATPMGVVATSDGHLNLGVGGDGQWRALCRAIDQPDWGSHPDYATGPERFAHRAEIWGLLRPIFAGRTSADWMTILNEHDVPAGPIYRMDEVFADPQVRHLGIAQSVPHPVRGDTRLVGQPVTLTRTPAEMRRAAPDVGQETDEILKEHGLDEARIADLRARAII</sequence>
<dbReference type="EC" id="2.8.3.16" evidence="2"/>
<dbReference type="InParanoid" id="A0A1Y5U1Z2"/>